<organism evidence="5">
    <name type="scientific">Enterobius vermicularis</name>
    <name type="common">Human pinworm</name>
    <dbReference type="NCBI Taxonomy" id="51028"/>
    <lineage>
        <taxon>Eukaryota</taxon>
        <taxon>Metazoa</taxon>
        <taxon>Ecdysozoa</taxon>
        <taxon>Nematoda</taxon>
        <taxon>Chromadorea</taxon>
        <taxon>Rhabditida</taxon>
        <taxon>Spirurina</taxon>
        <taxon>Oxyuridomorpha</taxon>
        <taxon>Oxyuroidea</taxon>
        <taxon>Oxyuridae</taxon>
        <taxon>Enterobius</taxon>
    </lineage>
</organism>
<feature type="domain" description="HORMA" evidence="2">
    <location>
        <begin position="11"/>
        <end position="72"/>
    </location>
</feature>
<evidence type="ECO:0000256" key="1">
    <source>
        <dbReference type="SAM" id="MobiDB-lite"/>
    </source>
</evidence>
<feature type="compositionally biased region" description="Basic and acidic residues" evidence="1">
    <location>
        <begin position="275"/>
        <end position="284"/>
    </location>
</feature>
<dbReference type="EMBL" id="UXUI01009105">
    <property type="protein sequence ID" value="VDD93064.1"/>
    <property type="molecule type" value="Genomic_DNA"/>
</dbReference>
<feature type="region of interest" description="Disordered" evidence="1">
    <location>
        <begin position="108"/>
        <end position="150"/>
    </location>
</feature>
<dbReference type="WBParaSite" id="EVEC_0000833101-mRNA-1">
    <property type="protein sequence ID" value="EVEC_0000833101-mRNA-1"/>
    <property type="gene ID" value="EVEC_0000833101"/>
</dbReference>
<feature type="compositionally biased region" description="Basic and acidic residues" evidence="1">
    <location>
        <begin position="133"/>
        <end position="144"/>
    </location>
</feature>
<accession>A0A0N4VCN1</accession>
<gene>
    <name evidence="3" type="ORF">EVEC_LOCUS7815</name>
</gene>
<sequence length="520" mass="57505">MSSSCEALRVQSNGVSEESLRTSIANYFARLRMYLGELPSLPPVKFSVKLLYYPSTPWDYEPKYFGPSHGSYTFGTTYHGGIFGHIVGNYHELSLKFSSVCVSKSFDDTDGEDSEHRKKQAGQPSKNNSISKRTWENDGRKGDDNYESYPYEEGQCGSLSGFKELPRSENGETNLIRVVRVSAEGSSIEDMQSLSKEDSESGRSVAIPDAAAKEADEEGPDIKKKVFFTINYYGGVICESSSKVRKSRARSLDSLSPVGRASKKRKGDSLPPELETQKTDLTEPQLPKRENDFMLTMLGQKPRTFVLDVLSHVQFGELTPSTSATKASYGSSHGLLDITGTNSGRLCFFESHFPSKGQCYLVSNLISSSFWRVDGAFSGGSCSRESTRLLELPEEKTIQKRFGEAMIMEHEGDLFKSQSPIPKSVVEGASRSVGRMFIMDTYFTVGAFPLIKFVVGRVVTSVQEVLLIITLNTKIPHTRKRDFSNFFLEYCTSVAGEKLGHGSKAADSNIRKNCGSFATA</sequence>
<feature type="compositionally biased region" description="Polar residues" evidence="1">
    <location>
        <begin position="122"/>
        <end position="132"/>
    </location>
</feature>
<proteinExistence type="predicted"/>
<dbReference type="AlphaFoldDB" id="A0A0N4VCN1"/>
<evidence type="ECO:0000313" key="3">
    <source>
        <dbReference type="EMBL" id="VDD93064.1"/>
    </source>
</evidence>
<name>A0A0N4VCN1_ENTVE</name>
<keyword evidence="4" id="KW-1185">Reference proteome</keyword>
<protein>
    <submittedName>
        <fullName evidence="5">HORMA domain-containing protein</fullName>
    </submittedName>
</protein>
<dbReference type="Pfam" id="PF02301">
    <property type="entry name" value="HORMA"/>
    <property type="match status" value="1"/>
</dbReference>
<dbReference type="InterPro" id="IPR036570">
    <property type="entry name" value="HORMA_dom_sf"/>
</dbReference>
<evidence type="ECO:0000313" key="5">
    <source>
        <dbReference type="WBParaSite" id="EVEC_0000833101-mRNA-1"/>
    </source>
</evidence>
<evidence type="ECO:0000259" key="2">
    <source>
        <dbReference type="Pfam" id="PF02301"/>
    </source>
</evidence>
<evidence type="ECO:0000313" key="4">
    <source>
        <dbReference type="Proteomes" id="UP000274131"/>
    </source>
</evidence>
<dbReference type="Gene3D" id="3.30.900.10">
    <property type="entry name" value="HORMA domain"/>
    <property type="match status" value="1"/>
</dbReference>
<reference evidence="5" key="1">
    <citation type="submission" date="2017-02" db="UniProtKB">
        <authorList>
            <consortium name="WormBaseParasite"/>
        </authorList>
    </citation>
    <scope>IDENTIFICATION</scope>
</reference>
<dbReference type="Proteomes" id="UP000274131">
    <property type="component" value="Unassembled WGS sequence"/>
</dbReference>
<dbReference type="InterPro" id="IPR003511">
    <property type="entry name" value="HORMA_dom"/>
</dbReference>
<reference evidence="3 4" key="2">
    <citation type="submission" date="2018-10" db="EMBL/GenBank/DDBJ databases">
        <authorList>
            <consortium name="Pathogen Informatics"/>
        </authorList>
    </citation>
    <scope>NUCLEOTIDE SEQUENCE [LARGE SCALE GENOMIC DNA]</scope>
</reference>
<feature type="region of interest" description="Disordered" evidence="1">
    <location>
        <begin position="248"/>
        <end position="284"/>
    </location>
</feature>